<sequence>MTFVQKFPVNADIVTVGAGQAGVFARSHYKRHRLTAGLTKDVLLPIGERPVSFKRGVSINLAGGL</sequence>
<keyword evidence="2" id="KW-1185">Reference proteome</keyword>
<reference evidence="1 2" key="1">
    <citation type="submission" date="2018-11" db="EMBL/GenBank/DDBJ databases">
        <title>Paraburkholderia sp. DHOA04, isolated from soil.</title>
        <authorList>
            <person name="Gao Z.-H."/>
            <person name="Qiu L.-H."/>
            <person name="Fu J.-C."/>
        </authorList>
    </citation>
    <scope>NUCLEOTIDE SEQUENCE [LARGE SCALE GENOMIC DNA]</scope>
    <source>
        <strain evidence="1 2">DHOA04</strain>
    </source>
</reference>
<organism evidence="1 2">
    <name type="scientific">Paraburkholderia dinghuensis</name>
    <dbReference type="NCBI Taxonomy" id="2305225"/>
    <lineage>
        <taxon>Bacteria</taxon>
        <taxon>Pseudomonadati</taxon>
        <taxon>Pseudomonadota</taxon>
        <taxon>Betaproteobacteria</taxon>
        <taxon>Burkholderiales</taxon>
        <taxon>Burkholderiaceae</taxon>
        <taxon>Paraburkholderia</taxon>
    </lineage>
</organism>
<protein>
    <submittedName>
        <fullName evidence="1">Uncharacterized protein</fullName>
    </submittedName>
</protein>
<comment type="caution">
    <text evidence="1">The sequence shown here is derived from an EMBL/GenBank/DDBJ whole genome shotgun (WGS) entry which is preliminary data.</text>
</comment>
<name>A0A3N6ME02_9BURK</name>
<proteinExistence type="predicted"/>
<dbReference type="RefSeq" id="WP_124153317.1">
    <property type="nucleotide sequence ID" value="NZ_RQIS01000020.1"/>
</dbReference>
<dbReference type="EMBL" id="RQIS01000020">
    <property type="protein sequence ID" value="RQH02099.1"/>
    <property type="molecule type" value="Genomic_DNA"/>
</dbReference>
<gene>
    <name evidence="1" type="ORF">D1Y85_22670</name>
</gene>
<dbReference type="Proteomes" id="UP000272778">
    <property type="component" value="Unassembled WGS sequence"/>
</dbReference>
<evidence type="ECO:0000313" key="2">
    <source>
        <dbReference type="Proteomes" id="UP000272778"/>
    </source>
</evidence>
<evidence type="ECO:0000313" key="1">
    <source>
        <dbReference type="EMBL" id="RQH02099.1"/>
    </source>
</evidence>
<dbReference type="AlphaFoldDB" id="A0A3N6ME02"/>
<accession>A0A3N6ME02</accession>